<sequence>MRASVATSDSAGETARFGLGRLALILGLLTLARLVALAFSATDLQVDEAQYWDWSRQFAFGYYSKPPLIAWVIGLASALFGNSEFAVRLPAPLFHCGSALIIYATGRRLYGARTGFFAALGFALAPGVALSSGIMSTDVLLLFCWALGLYAFLRLREDAELGFAVLLGVAIGFGLLAKYAMIYFVGCALIAAVFDRPSRAVVLSRRFALAILIGVLMIAPNILWNFANSFVTFSHTGENIEGSGFHFQPLGALGFFASQFGIIGPVIFAGLLIAAWQVWKGRDRDGDRVVLAFSLPVSLVVTGAGFFTRTNANWGAAAFVGAAVIGTAVLLRMRQERWITIGLALGLFAQVAVSVGGAFAPVLHTPYLSRSGDLFKAMIGWHDLADRLRVAAKEAGTKNIITTERPEIAELLYYLRDEGFNLTVWPDDPSPDHHFELTMSTVDHPPQGPALLVADCAMPDHLAPFFSDIKLLGMMRVPTGVNSWRDYILYRLDGLRGPLQTVPLCQDPD</sequence>
<evidence type="ECO:0000256" key="4">
    <source>
        <dbReference type="ARBA" id="ARBA00022679"/>
    </source>
</evidence>
<feature type="transmembrane region" description="Helical" evidence="8">
    <location>
        <begin position="206"/>
        <end position="227"/>
    </location>
</feature>
<keyword evidence="5 8" id="KW-0812">Transmembrane</keyword>
<proteinExistence type="predicted"/>
<dbReference type="InterPro" id="IPR050297">
    <property type="entry name" value="LipidA_mod_glycosyltrf_83"/>
</dbReference>
<dbReference type="InterPro" id="IPR038731">
    <property type="entry name" value="RgtA/B/C-like"/>
</dbReference>
<feature type="transmembrane region" description="Helical" evidence="8">
    <location>
        <begin position="288"/>
        <end position="308"/>
    </location>
</feature>
<evidence type="ECO:0000256" key="7">
    <source>
        <dbReference type="ARBA" id="ARBA00023136"/>
    </source>
</evidence>
<feature type="transmembrane region" description="Helical" evidence="8">
    <location>
        <begin position="338"/>
        <end position="360"/>
    </location>
</feature>
<dbReference type="PANTHER" id="PTHR33908">
    <property type="entry name" value="MANNOSYLTRANSFERASE YKCB-RELATED"/>
    <property type="match status" value="1"/>
</dbReference>
<evidence type="ECO:0000256" key="2">
    <source>
        <dbReference type="ARBA" id="ARBA00022475"/>
    </source>
</evidence>
<organism evidence="10 11">
    <name type="scientific">Kaistia dalseonensis</name>
    <dbReference type="NCBI Taxonomy" id="410840"/>
    <lineage>
        <taxon>Bacteria</taxon>
        <taxon>Pseudomonadati</taxon>
        <taxon>Pseudomonadota</taxon>
        <taxon>Alphaproteobacteria</taxon>
        <taxon>Hyphomicrobiales</taxon>
        <taxon>Kaistiaceae</taxon>
        <taxon>Kaistia</taxon>
    </lineage>
</organism>
<feature type="domain" description="Glycosyltransferase RgtA/B/C/D-like" evidence="9">
    <location>
        <begin position="64"/>
        <end position="224"/>
    </location>
</feature>
<evidence type="ECO:0000259" key="9">
    <source>
        <dbReference type="Pfam" id="PF13231"/>
    </source>
</evidence>
<protein>
    <recommendedName>
        <fullName evidence="9">Glycosyltransferase RgtA/B/C/D-like domain-containing protein</fullName>
    </recommendedName>
</protein>
<evidence type="ECO:0000256" key="5">
    <source>
        <dbReference type="ARBA" id="ARBA00022692"/>
    </source>
</evidence>
<dbReference type="PANTHER" id="PTHR33908:SF11">
    <property type="entry name" value="MEMBRANE PROTEIN"/>
    <property type="match status" value="1"/>
</dbReference>
<evidence type="ECO:0000313" key="11">
    <source>
        <dbReference type="Proteomes" id="UP001241603"/>
    </source>
</evidence>
<reference evidence="10 11" key="1">
    <citation type="submission" date="2023-07" db="EMBL/GenBank/DDBJ databases">
        <title>Genomic Encyclopedia of Type Strains, Phase IV (KMG-IV): sequencing the most valuable type-strain genomes for metagenomic binning, comparative biology and taxonomic classification.</title>
        <authorList>
            <person name="Goeker M."/>
        </authorList>
    </citation>
    <scope>NUCLEOTIDE SEQUENCE [LARGE SCALE GENOMIC DNA]</scope>
    <source>
        <strain evidence="10 11">B6-8</strain>
    </source>
</reference>
<comment type="caution">
    <text evidence="10">The sequence shown here is derived from an EMBL/GenBank/DDBJ whole genome shotgun (WGS) entry which is preliminary data.</text>
</comment>
<evidence type="ECO:0000256" key="6">
    <source>
        <dbReference type="ARBA" id="ARBA00022989"/>
    </source>
</evidence>
<evidence type="ECO:0000256" key="3">
    <source>
        <dbReference type="ARBA" id="ARBA00022676"/>
    </source>
</evidence>
<keyword evidence="7 8" id="KW-0472">Membrane</keyword>
<feature type="transmembrane region" description="Helical" evidence="8">
    <location>
        <begin position="247"/>
        <end position="276"/>
    </location>
</feature>
<feature type="transmembrane region" description="Helical" evidence="8">
    <location>
        <begin position="60"/>
        <end position="79"/>
    </location>
</feature>
<keyword evidence="4" id="KW-0808">Transferase</keyword>
<evidence type="ECO:0000256" key="8">
    <source>
        <dbReference type="SAM" id="Phobius"/>
    </source>
</evidence>
<dbReference type="EMBL" id="JAUSVO010000004">
    <property type="protein sequence ID" value="MDQ0438712.1"/>
    <property type="molecule type" value="Genomic_DNA"/>
</dbReference>
<keyword evidence="11" id="KW-1185">Reference proteome</keyword>
<accession>A0ABU0H8R8</accession>
<dbReference type="RefSeq" id="WP_266349607.1">
    <property type="nucleotide sequence ID" value="NZ_JAPKNG010000004.1"/>
</dbReference>
<dbReference type="Proteomes" id="UP001241603">
    <property type="component" value="Unassembled WGS sequence"/>
</dbReference>
<dbReference type="Pfam" id="PF13231">
    <property type="entry name" value="PMT_2"/>
    <property type="match status" value="1"/>
</dbReference>
<feature type="transmembrane region" description="Helical" evidence="8">
    <location>
        <begin position="85"/>
        <end position="104"/>
    </location>
</feature>
<comment type="subcellular location">
    <subcellularLocation>
        <location evidence="1">Cell membrane</location>
        <topology evidence="1">Multi-pass membrane protein</topology>
    </subcellularLocation>
</comment>
<name>A0ABU0H8R8_9HYPH</name>
<gene>
    <name evidence="10" type="ORF">QO014_003107</name>
</gene>
<keyword evidence="2" id="KW-1003">Cell membrane</keyword>
<evidence type="ECO:0000313" key="10">
    <source>
        <dbReference type="EMBL" id="MDQ0438712.1"/>
    </source>
</evidence>
<feature type="transmembrane region" description="Helical" evidence="8">
    <location>
        <begin position="20"/>
        <end position="39"/>
    </location>
</feature>
<feature type="transmembrane region" description="Helical" evidence="8">
    <location>
        <begin position="116"/>
        <end position="149"/>
    </location>
</feature>
<feature type="transmembrane region" description="Helical" evidence="8">
    <location>
        <begin position="314"/>
        <end position="331"/>
    </location>
</feature>
<keyword evidence="3" id="KW-0328">Glycosyltransferase</keyword>
<feature type="transmembrane region" description="Helical" evidence="8">
    <location>
        <begin position="161"/>
        <end position="194"/>
    </location>
</feature>
<keyword evidence="6 8" id="KW-1133">Transmembrane helix</keyword>
<evidence type="ECO:0000256" key="1">
    <source>
        <dbReference type="ARBA" id="ARBA00004651"/>
    </source>
</evidence>